<evidence type="ECO:0000313" key="1">
    <source>
        <dbReference type="EMBL" id="OQS54344.1"/>
    </source>
</evidence>
<dbReference type="VEuPathDB" id="MicrosporidiaDB:EHP00_1686"/>
<proteinExistence type="predicted"/>
<dbReference type="OrthoDB" id="8060176at2759"/>
<name>A0A1W0E533_9MICR</name>
<protein>
    <recommendedName>
        <fullName evidence="3">Tc3 transposase DNA binding domain-containing protein</fullName>
    </recommendedName>
</protein>
<dbReference type="EMBL" id="MNPJ01000020">
    <property type="protein sequence ID" value="OQS54344.1"/>
    <property type="molecule type" value="Genomic_DNA"/>
</dbReference>
<keyword evidence="2" id="KW-1185">Reference proteome</keyword>
<evidence type="ECO:0008006" key="3">
    <source>
        <dbReference type="Google" id="ProtNLM"/>
    </source>
</evidence>
<dbReference type="AlphaFoldDB" id="A0A1W0E533"/>
<comment type="caution">
    <text evidence="1">The sequence shown here is derived from an EMBL/GenBank/DDBJ whole genome shotgun (WGS) entry which is preliminary data.</text>
</comment>
<evidence type="ECO:0000313" key="2">
    <source>
        <dbReference type="Proteomes" id="UP000192758"/>
    </source>
</evidence>
<accession>A0A1W0E533</accession>
<reference evidence="1 2" key="1">
    <citation type="journal article" date="2017" name="Environ. Microbiol.">
        <title>Decay of the glycolytic pathway and adaptation to intranuclear parasitism within Enterocytozoonidae microsporidia.</title>
        <authorList>
            <person name="Wiredu Boakye D."/>
            <person name="Jaroenlak P."/>
            <person name="Prachumwat A."/>
            <person name="Williams T.A."/>
            <person name="Bateman K.S."/>
            <person name="Itsathitphaisarn O."/>
            <person name="Sritunyalucksana K."/>
            <person name="Paszkiewicz K.H."/>
            <person name="Moore K.A."/>
            <person name="Stentiford G.D."/>
            <person name="Williams B.A."/>
        </authorList>
    </citation>
    <scope>NUCLEOTIDE SEQUENCE [LARGE SCALE GENOMIC DNA]</scope>
    <source>
        <strain evidence="1 2">TH1</strain>
    </source>
</reference>
<dbReference type="Proteomes" id="UP000192758">
    <property type="component" value="Unassembled WGS sequence"/>
</dbReference>
<gene>
    <name evidence="1" type="ORF">EHP00_1686</name>
</gene>
<organism evidence="1 2">
    <name type="scientific">Ecytonucleospora hepatopenaei</name>
    <dbReference type="NCBI Taxonomy" id="646526"/>
    <lineage>
        <taxon>Eukaryota</taxon>
        <taxon>Fungi</taxon>
        <taxon>Fungi incertae sedis</taxon>
        <taxon>Microsporidia</taxon>
        <taxon>Enterocytozoonidae</taxon>
        <taxon>Ecytonucleospora</taxon>
    </lineage>
</organism>
<sequence>MSSKKQLTEIEKNILICKDENMTWIQTKRITGRSSSTIYVFGIKKAFGKKPRPGRPRLITKRVLKMILKNQFKKRQHAAKLLKS</sequence>